<name>A0A0E0CN10_9ORYZ</name>
<reference evidence="9" key="2">
    <citation type="submission" date="2018-05" db="EMBL/GenBank/DDBJ databases">
        <title>OmerRS3 (Oryza meridionalis Reference Sequence Version 3).</title>
        <authorList>
            <person name="Zhang J."/>
            <person name="Kudrna D."/>
            <person name="Lee S."/>
            <person name="Talag J."/>
            <person name="Welchert J."/>
            <person name="Wing R.A."/>
        </authorList>
    </citation>
    <scope>NUCLEOTIDE SEQUENCE [LARGE SCALE GENOMIC DNA]</scope>
    <source>
        <strain evidence="9">cv. OR44</strain>
    </source>
</reference>
<keyword evidence="4" id="KW-0732">Signal</keyword>
<proteinExistence type="inferred from homology"/>
<evidence type="ECO:0000256" key="7">
    <source>
        <dbReference type="SAM" id="MobiDB-lite"/>
    </source>
</evidence>
<dbReference type="InterPro" id="IPR036320">
    <property type="entry name" value="Glycosyl_Trfase_fam3_N_dom_sf"/>
</dbReference>
<evidence type="ECO:0000256" key="2">
    <source>
        <dbReference type="ARBA" id="ARBA00022676"/>
    </source>
</evidence>
<dbReference type="InterPro" id="IPR035669">
    <property type="entry name" value="SGNH_plant_lipase-like"/>
</dbReference>
<dbReference type="eggNOG" id="ENOG502QQUR">
    <property type="taxonomic scope" value="Eukaryota"/>
</dbReference>
<dbReference type="GO" id="GO:0016757">
    <property type="term" value="F:glycosyltransferase activity"/>
    <property type="evidence" value="ECO:0007669"/>
    <property type="project" value="UniProtKB-KW"/>
</dbReference>
<dbReference type="InterPro" id="IPR017459">
    <property type="entry name" value="Glycosyl_Trfase_fam3_N_dom"/>
</dbReference>
<dbReference type="Pfam" id="PF02885">
    <property type="entry name" value="Glycos_trans_3N"/>
    <property type="match status" value="1"/>
</dbReference>
<dbReference type="AlphaFoldDB" id="A0A0E0CN10"/>
<dbReference type="Gene3D" id="3.40.50.1110">
    <property type="entry name" value="SGNH hydrolase"/>
    <property type="match status" value="1"/>
</dbReference>
<feature type="domain" description="Glycosyl transferase family 3 N-terminal" evidence="8">
    <location>
        <begin position="62"/>
        <end position="104"/>
    </location>
</feature>
<accession>A0A0E0CN10</accession>
<dbReference type="SUPFAM" id="SSF47648">
    <property type="entry name" value="Nucleoside phosphorylase/phosphoribosyltransferase N-terminal domain"/>
    <property type="match status" value="1"/>
</dbReference>
<dbReference type="GO" id="GO:0016788">
    <property type="term" value="F:hydrolase activity, acting on ester bonds"/>
    <property type="evidence" value="ECO:0007669"/>
    <property type="project" value="InterPro"/>
</dbReference>
<dbReference type="InterPro" id="IPR001087">
    <property type="entry name" value="GDSL"/>
</dbReference>
<dbReference type="Proteomes" id="UP000008021">
    <property type="component" value="Chromosome 2"/>
</dbReference>
<comment type="similarity">
    <text evidence="1">Belongs to the 'GDSL' lipolytic enzyme family.</text>
</comment>
<evidence type="ECO:0000256" key="4">
    <source>
        <dbReference type="ARBA" id="ARBA00022729"/>
    </source>
</evidence>
<evidence type="ECO:0000256" key="5">
    <source>
        <dbReference type="ARBA" id="ARBA00022801"/>
    </source>
</evidence>
<dbReference type="InterPro" id="IPR036514">
    <property type="entry name" value="SGNH_hydro_sf"/>
</dbReference>
<keyword evidence="6" id="KW-0325">Glycoprotein</keyword>
<reference evidence="9" key="1">
    <citation type="submission" date="2015-04" db="UniProtKB">
        <authorList>
            <consortium name="EnsemblPlants"/>
        </authorList>
    </citation>
    <scope>IDENTIFICATION</scope>
</reference>
<evidence type="ECO:0000259" key="8">
    <source>
        <dbReference type="Pfam" id="PF02885"/>
    </source>
</evidence>
<dbReference type="STRING" id="40149.A0A0E0CN10"/>
<dbReference type="PANTHER" id="PTHR22835:SF612">
    <property type="entry name" value="OS02G0604000 PROTEIN"/>
    <property type="match status" value="1"/>
</dbReference>
<dbReference type="Pfam" id="PF00657">
    <property type="entry name" value="Lipase_GDSL"/>
    <property type="match status" value="1"/>
</dbReference>
<keyword evidence="10" id="KW-1185">Reference proteome</keyword>
<protein>
    <recommendedName>
        <fullName evidence="8">Glycosyl transferase family 3 N-terminal domain-containing protein</fullName>
    </recommendedName>
</protein>
<keyword evidence="2" id="KW-0328">Glycosyltransferase</keyword>
<evidence type="ECO:0000256" key="6">
    <source>
        <dbReference type="ARBA" id="ARBA00023180"/>
    </source>
</evidence>
<evidence type="ECO:0000313" key="10">
    <source>
        <dbReference type="Proteomes" id="UP000008021"/>
    </source>
</evidence>
<dbReference type="EnsemblPlants" id="OMERI02G22760.1">
    <property type="protein sequence ID" value="OMERI02G22760.1"/>
    <property type="gene ID" value="OMERI02G22760"/>
</dbReference>
<dbReference type="CDD" id="cd01837">
    <property type="entry name" value="SGNH_plant_lipase_like"/>
    <property type="match status" value="1"/>
</dbReference>
<evidence type="ECO:0000256" key="3">
    <source>
        <dbReference type="ARBA" id="ARBA00022679"/>
    </source>
</evidence>
<feature type="region of interest" description="Disordered" evidence="7">
    <location>
        <begin position="35"/>
        <end position="63"/>
    </location>
</feature>
<evidence type="ECO:0000256" key="1">
    <source>
        <dbReference type="ARBA" id="ARBA00008668"/>
    </source>
</evidence>
<dbReference type="SUPFAM" id="SSF52266">
    <property type="entry name" value="SGNH hydrolase"/>
    <property type="match status" value="1"/>
</dbReference>
<organism evidence="9">
    <name type="scientific">Oryza meridionalis</name>
    <dbReference type="NCBI Taxonomy" id="40149"/>
    <lineage>
        <taxon>Eukaryota</taxon>
        <taxon>Viridiplantae</taxon>
        <taxon>Streptophyta</taxon>
        <taxon>Embryophyta</taxon>
        <taxon>Tracheophyta</taxon>
        <taxon>Spermatophyta</taxon>
        <taxon>Magnoliopsida</taxon>
        <taxon>Liliopsida</taxon>
        <taxon>Poales</taxon>
        <taxon>Poaceae</taxon>
        <taxon>BOP clade</taxon>
        <taxon>Oryzoideae</taxon>
        <taxon>Oryzeae</taxon>
        <taxon>Oryzinae</taxon>
        <taxon>Oryza</taxon>
    </lineage>
</organism>
<keyword evidence="3" id="KW-0808">Transferase</keyword>
<evidence type="ECO:0000313" key="9">
    <source>
        <dbReference type="EnsemblPlants" id="OMERI02G22760.1"/>
    </source>
</evidence>
<dbReference type="PANTHER" id="PTHR22835">
    <property type="entry name" value="ZINC FINGER FYVE DOMAIN CONTAINING PROTEIN"/>
    <property type="match status" value="1"/>
</dbReference>
<dbReference type="Gramene" id="OMERI02G22760.1">
    <property type="protein sequence ID" value="OMERI02G22760.1"/>
    <property type="gene ID" value="OMERI02G22760"/>
</dbReference>
<dbReference type="HOGENOM" id="CLU_015101_2_1_1"/>
<keyword evidence="5" id="KW-0378">Hydrolase</keyword>
<sequence length="494" mass="52705">MAAASLKLSYSAKPLALAPGSHLLPLRAHHARPFPTRLPPPPRVAVQHTAAPASNASPRTASFDKEEAEATLRLLLEEENEAHIAAFLVLLRAKGETYEERRWLLFPRSAAADIAGGVGIVHGETYVDGITAIYNLGDSLSDTGNLARQGATGGLLRYTTRLPYGVTVGRATGRCSDGYLIIDFLARDLGLPLLNPCLDEGADFAHGVNFAVAGATALNTTALAARGITVPLTNSSLDVQLRWFKEFMNSTTSFPQEIREKLSKSLVMLGEIGGNDYNYAFLQTWPMDGGYSLGNITRMIESVATAVDLVPEVVQCIANAAKEVLDMGATRVVIPGNFPLGCVPSYMSAVNVTDRAAYDARGCLVALNLFAALHNAWLRRAVGELRRAYRGAAVVAYADYSAATLDDAAALGFDERRVFRACCGVGGKEGGAYGFDVRAMCGAPGTAACADPGRYVSWDGVHLTQRAYGVMAELLFRRGLVHPPPINFTNGARA</sequence>
<dbReference type="Gene3D" id="1.20.970.10">
    <property type="entry name" value="Transferase, Pyrimidine Nucleoside Phosphorylase, Chain C"/>
    <property type="match status" value="1"/>
</dbReference>